<dbReference type="GeneID" id="30203797"/>
<evidence type="ECO:0000256" key="1">
    <source>
        <dbReference type="SAM" id="Phobius"/>
    </source>
</evidence>
<feature type="transmembrane region" description="Helical" evidence="1">
    <location>
        <begin position="6"/>
        <end position="27"/>
    </location>
</feature>
<dbReference type="EMBL" id="KV454213">
    <property type="protein sequence ID" value="ODQ57624.1"/>
    <property type="molecule type" value="Genomic_DNA"/>
</dbReference>
<dbReference type="RefSeq" id="XP_019036831.1">
    <property type="nucleotide sequence ID" value="XM_019186551.1"/>
</dbReference>
<gene>
    <name evidence="2" type="ORF">WICANDRAFT_97019</name>
</gene>
<evidence type="ECO:0008006" key="4">
    <source>
        <dbReference type="Google" id="ProtNLM"/>
    </source>
</evidence>
<sequence>MAKFCLFHSAQTILVMVFLICSLNSFISSTMMKFKDSVLLPNSSEVNQDIKLIKTSKNQNMSGHGVTLIRAGQRASVLIPVCCTLLAARFLIRDSNI</sequence>
<organism evidence="2 3">
    <name type="scientific">Wickerhamomyces anomalus (strain ATCC 58044 / CBS 1984 / NCYC 433 / NRRL Y-366-8)</name>
    <name type="common">Yeast</name>
    <name type="synonym">Hansenula anomala</name>
    <dbReference type="NCBI Taxonomy" id="683960"/>
    <lineage>
        <taxon>Eukaryota</taxon>
        <taxon>Fungi</taxon>
        <taxon>Dikarya</taxon>
        <taxon>Ascomycota</taxon>
        <taxon>Saccharomycotina</taxon>
        <taxon>Saccharomycetes</taxon>
        <taxon>Phaffomycetales</taxon>
        <taxon>Wickerhamomycetaceae</taxon>
        <taxon>Wickerhamomyces</taxon>
    </lineage>
</organism>
<dbReference type="AlphaFoldDB" id="A0A1E3NWW7"/>
<name>A0A1E3NWW7_WICAA</name>
<evidence type="ECO:0000313" key="2">
    <source>
        <dbReference type="EMBL" id="ODQ57624.1"/>
    </source>
</evidence>
<keyword evidence="1" id="KW-0472">Membrane</keyword>
<keyword evidence="1" id="KW-0812">Transmembrane</keyword>
<protein>
    <recommendedName>
        <fullName evidence="4">Transmembrane protein</fullName>
    </recommendedName>
</protein>
<proteinExistence type="predicted"/>
<dbReference type="Proteomes" id="UP000094112">
    <property type="component" value="Unassembled WGS sequence"/>
</dbReference>
<accession>A0A1E3NWW7</accession>
<keyword evidence="3" id="KW-1185">Reference proteome</keyword>
<evidence type="ECO:0000313" key="3">
    <source>
        <dbReference type="Proteomes" id="UP000094112"/>
    </source>
</evidence>
<keyword evidence="1" id="KW-1133">Transmembrane helix</keyword>
<reference evidence="2 3" key="1">
    <citation type="journal article" date="2016" name="Proc. Natl. Acad. Sci. U.S.A.">
        <title>Comparative genomics of biotechnologically important yeasts.</title>
        <authorList>
            <person name="Riley R."/>
            <person name="Haridas S."/>
            <person name="Wolfe K.H."/>
            <person name="Lopes M.R."/>
            <person name="Hittinger C.T."/>
            <person name="Goeker M."/>
            <person name="Salamov A.A."/>
            <person name="Wisecaver J.H."/>
            <person name="Long T.M."/>
            <person name="Calvey C.H."/>
            <person name="Aerts A.L."/>
            <person name="Barry K.W."/>
            <person name="Choi C."/>
            <person name="Clum A."/>
            <person name="Coughlan A.Y."/>
            <person name="Deshpande S."/>
            <person name="Douglass A.P."/>
            <person name="Hanson S.J."/>
            <person name="Klenk H.-P."/>
            <person name="LaButti K.M."/>
            <person name="Lapidus A."/>
            <person name="Lindquist E.A."/>
            <person name="Lipzen A.M."/>
            <person name="Meier-Kolthoff J.P."/>
            <person name="Ohm R.A."/>
            <person name="Otillar R.P."/>
            <person name="Pangilinan J.L."/>
            <person name="Peng Y."/>
            <person name="Rokas A."/>
            <person name="Rosa C.A."/>
            <person name="Scheuner C."/>
            <person name="Sibirny A.A."/>
            <person name="Slot J.C."/>
            <person name="Stielow J.B."/>
            <person name="Sun H."/>
            <person name="Kurtzman C.P."/>
            <person name="Blackwell M."/>
            <person name="Grigoriev I.V."/>
            <person name="Jeffries T.W."/>
        </authorList>
    </citation>
    <scope>NUCLEOTIDE SEQUENCE [LARGE SCALE GENOMIC DNA]</scope>
    <source>
        <strain evidence="3">ATCC 58044 / CBS 1984 / NCYC 433 / NRRL Y-366-8</strain>
    </source>
</reference>